<dbReference type="EMBL" id="JAHRIP010028830">
    <property type="protein sequence ID" value="MEQ2291156.1"/>
    <property type="molecule type" value="Genomic_DNA"/>
</dbReference>
<comment type="caution">
    <text evidence="1">The sequence shown here is derived from an EMBL/GenBank/DDBJ whole genome shotgun (WGS) entry which is preliminary data.</text>
</comment>
<reference evidence="1 2" key="1">
    <citation type="submission" date="2021-06" db="EMBL/GenBank/DDBJ databases">
        <authorList>
            <person name="Palmer J.M."/>
        </authorList>
    </citation>
    <scope>NUCLEOTIDE SEQUENCE [LARGE SCALE GENOMIC DNA]</scope>
    <source>
        <strain evidence="1 2">AS_MEX2019</strain>
        <tissue evidence="1">Muscle</tissue>
    </source>
</reference>
<evidence type="ECO:0000313" key="1">
    <source>
        <dbReference type="EMBL" id="MEQ2291156.1"/>
    </source>
</evidence>
<evidence type="ECO:0000313" key="2">
    <source>
        <dbReference type="Proteomes" id="UP001469553"/>
    </source>
</evidence>
<gene>
    <name evidence="1" type="ORF">AMECASPLE_010571</name>
</gene>
<accession>A0ABV0YBN5</accession>
<sequence>MCQLLSALLSYENRCLDTEKEGVKIIVEGEYRWGTNSSVSFVLFFLAVTGDESGRHRVVAQQGRSQSALKLVQCSPGLATMMEKAAVLLLLFCCLVMSLSGSPLYPSISYELNIYPTGSSTRCFQLTLIIIIFLTLPGDDKLVALLSSVELQPLGAQL</sequence>
<dbReference type="Proteomes" id="UP001469553">
    <property type="component" value="Unassembled WGS sequence"/>
</dbReference>
<protein>
    <submittedName>
        <fullName evidence="1">Uncharacterized protein</fullName>
    </submittedName>
</protein>
<proteinExistence type="predicted"/>
<keyword evidence="2" id="KW-1185">Reference proteome</keyword>
<name>A0ABV0YBN5_9TELE</name>
<organism evidence="1 2">
    <name type="scientific">Ameca splendens</name>
    <dbReference type="NCBI Taxonomy" id="208324"/>
    <lineage>
        <taxon>Eukaryota</taxon>
        <taxon>Metazoa</taxon>
        <taxon>Chordata</taxon>
        <taxon>Craniata</taxon>
        <taxon>Vertebrata</taxon>
        <taxon>Euteleostomi</taxon>
        <taxon>Actinopterygii</taxon>
        <taxon>Neopterygii</taxon>
        <taxon>Teleostei</taxon>
        <taxon>Neoteleostei</taxon>
        <taxon>Acanthomorphata</taxon>
        <taxon>Ovalentaria</taxon>
        <taxon>Atherinomorphae</taxon>
        <taxon>Cyprinodontiformes</taxon>
        <taxon>Goodeidae</taxon>
        <taxon>Ameca</taxon>
    </lineage>
</organism>